<feature type="domain" description="F-BAR" evidence="5">
    <location>
        <begin position="2"/>
        <end position="499"/>
    </location>
</feature>
<dbReference type="GO" id="GO:0000935">
    <property type="term" value="C:division septum"/>
    <property type="evidence" value="ECO:0007669"/>
    <property type="project" value="TreeGrafter"/>
</dbReference>
<dbReference type="PANTHER" id="PTHR23065">
    <property type="entry name" value="PROLINE-SERINE-THREONINE PHOSPHATASE INTERACTING PROTEIN 1"/>
    <property type="match status" value="1"/>
</dbReference>
<evidence type="ECO:0000256" key="3">
    <source>
        <dbReference type="SAM" id="MobiDB-lite"/>
    </source>
</evidence>
<gene>
    <name evidence="6" type="ORF">BB558_000919</name>
</gene>
<dbReference type="PANTHER" id="PTHR23065:SF17">
    <property type="entry name" value="RHO-GTPASE-ACTIVATING PROTEIN RGD2"/>
    <property type="match status" value="1"/>
</dbReference>
<dbReference type="GO" id="GO:0005096">
    <property type="term" value="F:GTPase activator activity"/>
    <property type="evidence" value="ECO:0007669"/>
    <property type="project" value="TreeGrafter"/>
</dbReference>
<dbReference type="InterPro" id="IPR031160">
    <property type="entry name" value="F_BAR_dom"/>
</dbReference>
<evidence type="ECO:0000256" key="1">
    <source>
        <dbReference type="PROSITE-ProRule" id="PRU01077"/>
    </source>
</evidence>
<dbReference type="PROSITE" id="PS50238">
    <property type="entry name" value="RHOGAP"/>
    <property type="match status" value="1"/>
</dbReference>
<dbReference type="Gene3D" id="1.10.555.10">
    <property type="entry name" value="Rho GTPase activation protein"/>
    <property type="match status" value="1"/>
</dbReference>
<reference evidence="6 7" key="1">
    <citation type="journal article" date="2018" name="MBio">
        <title>Comparative Genomics Reveals the Core Gene Toolbox for the Fungus-Insect Symbiosis.</title>
        <authorList>
            <person name="Wang Y."/>
            <person name="Stata M."/>
            <person name="Wang W."/>
            <person name="Stajich J.E."/>
            <person name="White M.M."/>
            <person name="Moncalvo J.M."/>
        </authorList>
    </citation>
    <scope>NUCLEOTIDE SEQUENCE [LARGE SCALE GENOMIC DNA]</scope>
    <source>
        <strain evidence="6 7">AUS-126-30</strain>
    </source>
</reference>
<feature type="coiled-coil region" evidence="2">
    <location>
        <begin position="405"/>
        <end position="432"/>
    </location>
</feature>
<evidence type="ECO:0000313" key="6">
    <source>
        <dbReference type="EMBL" id="PWA02912.1"/>
    </source>
</evidence>
<dbReference type="SUPFAM" id="SSF103657">
    <property type="entry name" value="BAR/IMD domain-like"/>
    <property type="match status" value="1"/>
</dbReference>
<evidence type="ECO:0000256" key="2">
    <source>
        <dbReference type="SAM" id="Coils"/>
    </source>
</evidence>
<accession>A0A2U1JCT1</accession>
<keyword evidence="1 2" id="KW-0175">Coiled coil</keyword>
<feature type="domain" description="Rho-GAP" evidence="4">
    <location>
        <begin position="534"/>
        <end position="751"/>
    </location>
</feature>
<evidence type="ECO:0000259" key="5">
    <source>
        <dbReference type="PROSITE" id="PS51741"/>
    </source>
</evidence>
<dbReference type="SUPFAM" id="SSF48350">
    <property type="entry name" value="GTPase activation domain, GAP"/>
    <property type="match status" value="1"/>
</dbReference>
<dbReference type="Proteomes" id="UP000245591">
    <property type="component" value="Unassembled WGS sequence"/>
</dbReference>
<feature type="compositionally biased region" description="Polar residues" evidence="3">
    <location>
        <begin position="365"/>
        <end position="389"/>
    </location>
</feature>
<protein>
    <recommendedName>
        <fullName evidence="8">Rho-GAP domain-containing protein</fullName>
    </recommendedName>
</protein>
<dbReference type="InterPro" id="IPR001060">
    <property type="entry name" value="FCH_dom"/>
</dbReference>
<feature type="region of interest" description="Disordered" evidence="3">
    <location>
        <begin position="365"/>
        <end position="394"/>
    </location>
</feature>
<feature type="compositionally biased region" description="Basic and acidic residues" evidence="3">
    <location>
        <begin position="197"/>
        <end position="208"/>
    </location>
</feature>
<sequence length="949" mass="108007">MLEFNNSFWEDPRNKEGSTYQNGPQSLFSKLEQGCIECDELVNFLRDRMIIEDKYSTSLRQLADRKSLREGFGDELNENSSLKQCFDGLLRETSILADTHGQIVMDLQTDIVKILHYFANEHRERVNHEVRKVKMGLSQLDSKNKALIKAKLDYVKKIEAINKLEKDIDNSTDTKSNDDLAASINSKDSLASINDSDTVKPENSEKNKTQNPEQTLKTKTSEKPVDSHTASLMHKDPQYTIEDLDIELTSIILGPLALTRGEFANILKRARSELKPHDIKYGILGTLRGLVRGDELFVWCKKNILIGGEKTDHEILSICQSLVNQNYLRLIGRGNEFAPKVSSYYQWKKQALEFQISDELETTIPSKSISKQSSNPRNPINLNRTNTKDGSIGNIGKKPSWLLGMQPFKQNKEKIQNEFKQAQEAYKTAVYEADKFRVKIEEELMDFYGMMEAWELNRMANMKSAIKQYNELASKLLPVLLAINDRQRTYEESIKPEQDIRLLVESYGVGKFWPSPPIYHPLDKSPAEYQVFGVSLDEQQKISSKETPLMIAKSLSAIKKGLKSSEKQESYSVWTSIVDMRKVHAFRAIINNEPKVSLKLLRQFDLDIIASGLFLYLMELPDCLVTVDLYDPIKALYKVKTNSEDKLNTLKNLVSSLTPASLKTLKAIIKHIKELIDDDSDEKQKAKFIEDIKTAESSVQMNEIQPWYVLASSNLNRSGYTPDSSQLAGDDNSLNSFTGNETLMESISHEFPAVARAVNTLDNIKFPGIKSGFNFIADKLSIKTKDGNTDMSIYDQISPTIFRRSSSYRDEVLPRRAPLTDNNFISKQFDLENTSIPLETKPQTAINTKVEESQNTKIVSSTEKEKSEKEELTKIVVEKKDVDDVENGELKTMEKLDKKVSNEKENLKETSVDEDDVSVESILIDADITEHRNSSDMDFFLHDDDEDDI</sequence>
<comment type="caution">
    <text evidence="6">The sequence shown here is derived from an EMBL/GenBank/DDBJ whole genome shotgun (WGS) entry which is preliminary data.</text>
</comment>
<evidence type="ECO:0000259" key="4">
    <source>
        <dbReference type="PROSITE" id="PS50238"/>
    </source>
</evidence>
<dbReference type="InterPro" id="IPR027267">
    <property type="entry name" value="AH/BAR_dom_sf"/>
</dbReference>
<dbReference type="SMART" id="SM00055">
    <property type="entry name" value="FCH"/>
    <property type="match status" value="1"/>
</dbReference>
<dbReference type="Pfam" id="PF00620">
    <property type="entry name" value="RhoGAP"/>
    <property type="match status" value="1"/>
</dbReference>
<feature type="compositionally biased region" description="Polar residues" evidence="3">
    <location>
        <begin position="209"/>
        <end position="218"/>
    </location>
</feature>
<dbReference type="AlphaFoldDB" id="A0A2U1JCT1"/>
<keyword evidence="7" id="KW-1185">Reference proteome</keyword>
<dbReference type="GO" id="GO:0005886">
    <property type="term" value="C:plasma membrane"/>
    <property type="evidence" value="ECO:0007669"/>
    <property type="project" value="TreeGrafter"/>
</dbReference>
<evidence type="ECO:0000313" key="7">
    <source>
        <dbReference type="Proteomes" id="UP000245591"/>
    </source>
</evidence>
<dbReference type="GO" id="GO:0007010">
    <property type="term" value="P:cytoskeleton organization"/>
    <property type="evidence" value="ECO:0007669"/>
    <property type="project" value="TreeGrafter"/>
</dbReference>
<dbReference type="Pfam" id="PF00611">
    <property type="entry name" value="FCH"/>
    <property type="match status" value="1"/>
</dbReference>
<organism evidence="6 7">
    <name type="scientific">Smittium angustum</name>
    <dbReference type="NCBI Taxonomy" id="133377"/>
    <lineage>
        <taxon>Eukaryota</taxon>
        <taxon>Fungi</taxon>
        <taxon>Fungi incertae sedis</taxon>
        <taxon>Zoopagomycota</taxon>
        <taxon>Kickxellomycotina</taxon>
        <taxon>Harpellomycetes</taxon>
        <taxon>Harpellales</taxon>
        <taxon>Legeriomycetaceae</taxon>
        <taxon>Smittium</taxon>
    </lineage>
</organism>
<dbReference type="GO" id="GO:0007264">
    <property type="term" value="P:small GTPase-mediated signal transduction"/>
    <property type="evidence" value="ECO:0007669"/>
    <property type="project" value="TreeGrafter"/>
</dbReference>
<proteinExistence type="predicted"/>
<evidence type="ECO:0008006" key="8">
    <source>
        <dbReference type="Google" id="ProtNLM"/>
    </source>
</evidence>
<dbReference type="InterPro" id="IPR000198">
    <property type="entry name" value="RhoGAP_dom"/>
</dbReference>
<dbReference type="PROSITE" id="PS51741">
    <property type="entry name" value="F_BAR"/>
    <property type="match status" value="1"/>
</dbReference>
<dbReference type="EMBL" id="MBFU01000044">
    <property type="protein sequence ID" value="PWA02912.1"/>
    <property type="molecule type" value="Genomic_DNA"/>
</dbReference>
<dbReference type="GO" id="GO:0005737">
    <property type="term" value="C:cytoplasm"/>
    <property type="evidence" value="ECO:0007669"/>
    <property type="project" value="TreeGrafter"/>
</dbReference>
<name>A0A2U1JCT1_SMIAN</name>
<feature type="region of interest" description="Disordered" evidence="3">
    <location>
        <begin position="191"/>
        <end position="234"/>
    </location>
</feature>
<dbReference type="SMART" id="SM00324">
    <property type="entry name" value="RhoGAP"/>
    <property type="match status" value="1"/>
</dbReference>
<dbReference type="InterPro" id="IPR008936">
    <property type="entry name" value="Rho_GTPase_activation_prot"/>
</dbReference>
<dbReference type="Gene3D" id="1.20.1270.60">
    <property type="entry name" value="Arfaptin homology (AH) domain/BAR domain"/>
    <property type="match status" value="2"/>
</dbReference>